<gene>
    <name evidence="1" type="ORF">N7Z68_07000</name>
</gene>
<dbReference type="EMBL" id="JAOTPO010000003">
    <property type="protein sequence ID" value="MDE5413129.1"/>
    <property type="molecule type" value="Genomic_DNA"/>
</dbReference>
<proteinExistence type="predicted"/>
<comment type="caution">
    <text evidence="1">The sequence shown here is derived from an EMBL/GenBank/DDBJ whole genome shotgun (WGS) entry which is preliminary data.</text>
</comment>
<organism evidence="1 2">
    <name type="scientific">Alkalihalobacterium chitinilyticum</name>
    <dbReference type="NCBI Taxonomy" id="2980103"/>
    <lineage>
        <taxon>Bacteria</taxon>
        <taxon>Bacillati</taxon>
        <taxon>Bacillota</taxon>
        <taxon>Bacilli</taxon>
        <taxon>Bacillales</taxon>
        <taxon>Bacillaceae</taxon>
        <taxon>Alkalihalobacterium</taxon>
    </lineage>
</organism>
<evidence type="ECO:0000313" key="2">
    <source>
        <dbReference type="Proteomes" id="UP001148125"/>
    </source>
</evidence>
<reference evidence="1" key="1">
    <citation type="submission" date="2024-05" db="EMBL/GenBank/DDBJ databases">
        <title>Alkalihalobacillus sp. strain MEB203 novel alkaliphilic bacterium from Lonar Lake, India.</title>
        <authorList>
            <person name="Joshi A."/>
            <person name="Thite S."/>
            <person name="Mengade P."/>
        </authorList>
    </citation>
    <scope>NUCLEOTIDE SEQUENCE</scope>
    <source>
        <strain evidence="1">MEB 203</strain>
    </source>
</reference>
<accession>A0ABT5VFZ9</accession>
<protein>
    <submittedName>
        <fullName evidence="1">GapA-binding peptide SR1P</fullName>
    </submittedName>
</protein>
<name>A0ABT5VFZ9_9BACI</name>
<sequence length="42" mass="4654">MGIIVCQTCNTTIEHFEGEKVTTLYAKCSGCEKCKEKASKLK</sequence>
<keyword evidence="2" id="KW-1185">Reference proteome</keyword>
<evidence type="ECO:0000313" key="1">
    <source>
        <dbReference type="EMBL" id="MDE5413129.1"/>
    </source>
</evidence>
<dbReference type="Proteomes" id="UP001148125">
    <property type="component" value="Unassembled WGS sequence"/>
</dbReference>
<dbReference type="InterPro" id="IPR025236">
    <property type="entry name" value="SR1P"/>
</dbReference>
<dbReference type="Pfam" id="PF13790">
    <property type="entry name" value="SR1P"/>
    <property type="match status" value="1"/>
</dbReference>